<protein>
    <submittedName>
        <fullName evidence="1">Plasmid related protein</fullName>
    </submittedName>
</protein>
<comment type="caution">
    <text evidence="1">The sequence shown here is derived from an EMBL/GenBank/DDBJ whole genome shotgun (WGS) entry which is preliminary data.</text>
</comment>
<evidence type="ECO:0000313" key="2">
    <source>
        <dbReference type="Proteomes" id="UP000054596"/>
    </source>
</evidence>
<accession>A0A158D005</accession>
<dbReference type="AlphaFoldDB" id="A0A158D005"/>
<dbReference type="OrthoDB" id="5522207at2"/>
<dbReference type="EMBL" id="FCOJ02000064">
    <property type="protein sequence ID" value="SAK87791.1"/>
    <property type="molecule type" value="Genomic_DNA"/>
</dbReference>
<name>A0A158D005_9BURK</name>
<dbReference type="RefSeq" id="WP_086973011.1">
    <property type="nucleotide sequence ID" value="NZ_FCOJ02000064.1"/>
</dbReference>
<dbReference type="Proteomes" id="UP000054596">
    <property type="component" value="Unassembled WGS sequence"/>
</dbReference>
<dbReference type="STRING" id="1777143.AWB82_06061"/>
<organism evidence="1 2">
    <name type="scientific">Caballeronia glebae</name>
    <dbReference type="NCBI Taxonomy" id="1777143"/>
    <lineage>
        <taxon>Bacteria</taxon>
        <taxon>Pseudomonadati</taxon>
        <taxon>Pseudomonadota</taxon>
        <taxon>Betaproteobacteria</taxon>
        <taxon>Burkholderiales</taxon>
        <taxon>Burkholderiaceae</taxon>
        <taxon>Caballeronia</taxon>
    </lineage>
</organism>
<evidence type="ECO:0000313" key="1">
    <source>
        <dbReference type="EMBL" id="SAK87791.1"/>
    </source>
</evidence>
<sequence length="99" mass="10717">MQSTDIDNNKIRFKAGRITVTPVAAAALELAKAHDILLLARHIHGDWGDLGQRDCLQNELAVLLDLRILSRYALPTGSVIWVVTTADRSATTILLADGG</sequence>
<proteinExistence type="predicted"/>
<reference evidence="1" key="1">
    <citation type="submission" date="2016-01" db="EMBL/GenBank/DDBJ databases">
        <authorList>
            <person name="Peeters C."/>
        </authorList>
    </citation>
    <scope>NUCLEOTIDE SEQUENCE [LARGE SCALE GENOMIC DNA]</scope>
    <source>
        <strain evidence="1">LMG 29325</strain>
    </source>
</reference>
<gene>
    <name evidence="1" type="ORF">AWB82_06061</name>
</gene>
<keyword evidence="2" id="KW-1185">Reference proteome</keyword>